<keyword evidence="5 10" id="KW-0418">Kinase</keyword>
<evidence type="ECO:0000256" key="6">
    <source>
        <dbReference type="ARBA" id="ARBA00022840"/>
    </source>
</evidence>
<dbReference type="Pfam" id="PF00069">
    <property type="entry name" value="Pkinase"/>
    <property type="match status" value="1"/>
</dbReference>
<dbReference type="SMART" id="SM00220">
    <property type="entry name" value="S_TKc"/>
    <property type="match status" value="1"/>
</dbReference>
<gene>
    <name evidence="10" type="ordered locus">Acid_2466</name>
</gene>
<keyword evidence="2 10" id="KW-0723">Serine/threonine-protein kinase</keyword>
<organism evidence="10">
    <name type="scientific">Solibacter usitatus (strain Ellin6076)</name>
    <dbReference type="NCBI Taxonomy" id="234267"/>
    <lineage>
        <taxon>Bacteria</taxon>
        <taxon>Pseudomonadati</taxon>
        <taxon>Acidobacteriota</taxon>
        <taxon>Terriglobia</taxon>
        <taxon>Bryobacterales</taxon>
        <taxon>Solibacteraceae</taxon>
        <taxon>Candidatus Solibacter</taxon>
    </lineage>
</organism>
<dbReference type="GO" id="GO:0004674">
    <property type="term" value="F:protein serine/threonine kinase activity"/>
    <property type="evidence" value="ECO:0007669"/>
    <property type="project" value="UniProtKB-KW"/>
</dbReference>
<dbReference type="SMART" id="SM00028">
    <property type="entry name" value="TPR"/>
    <property type="match status" value="2"/>
</dbReference>
<dbReference type="eggNOG" id="COG0457">
    <property type="taxonomic scope" value="Bacteria"/>
</dbReference>
<dbReference type="GO" id="GO:0005524">
    <property type="term" value="F:ATP binding"/>
    <property type="evidence" value="ECO:0007669"/>
    <property type="project" value="UniProtKB-UniRule"/>
</dbReference>
<name>Q024X1_SOLUE</name>
<dbReference type="InterPro" id="IPR017441">
    <property type="entry name" value="Protein_kinase_ATP_BS"/>
</dbReference>
<feature type="domain" description="Protein kinase" evidence="9">
    <location>
        <begin position="14"/>
        <end position="293"/>
    </location>
</feature>
<dbReference type="InParanoid" id="Q024X1"/>
<dbReference type="EC" id="2.7.11.1" evidence="1"/>
<proteinExistence type="predicted"/>
<dbReference type="PANTHER" id="PTHR43289">
    <property type="entry name" value="MITOGEN-ACTIVATED PROTEIN KINASE KINASE KINASE 20-RELATED"/>
    <property type="match status" value="1"/>
</dbReference>
<evidence type="ECO:0000256" key="4">
    <source>
        <dbReference type="ARBA" id="ARBA00022741"/>
    </source>
</evidence>
<dbReference type="PROSITE" id="PS00107">
    <property type="entry name" value="PROTEIN_KINASE_ATP"/>
    <property type="match status" value="1"/>
</dbReference>
<dbReference type="SUPFAM" id="SSF52964">
    <property type="entry name" value="TolB, N-terminal domain"/>
    <property type="match status" value="1"/>
</dbReference>
<evidence type="ECO:0000256" key="1">
    <source>
        <dbReference type="ARBA" id="ARBA00012513"/>
    </source>
</evidence>
<dbReference type="KEGG" id="sus:Acid_2466"/>
<dbReference type="Gene3D" id="3.40.50.10070">
    <property type="entry name" value="TolB, N-terminal domain"/>
    <property type="match status" value="1"/>
</dbReference>
<dbReference type="InterPro" id="IPR000719">
    <property type="entry name" value="Prot_kinase_dom"/>
</dbReference>
<sequence length="763" mass="83476">MLNRLAPGDRIGPYAIVDSLGAGGMGEVYRARDSRLQRTVAIKIISPARFADDGHKRRFLQEARAASALTHSGIVTIYDIGAEGSIDYIAMELVEGVTLDKACARPYSEKLALAASLASAIAAAHEKGIVHRDLKPANIMVTAAGQIKILDFGLAKFNAPVLKGDESTRTAVSLTAEGTVAGTPAYMSPEQVQGRPAESRSDVFSLGAVLYELFTGRRAFQGDSTVAVMAAVLERDPPNASNICPTLPRGCAAAIHRALAKKPEARYPSMHEFAAELRALERPPKVRRLRPWAIAAASITILAAALLVGRGGHHRISSIAVRPFDNFSGAGAAGDWFSDGMTETLIAEMSKVRSLKVISRTSVMQYKKSKKPLKQIAQELGADAVIEGSALRVGDRVRITAQLIDASTDQHLWAKDYDGDLKDVFALHRDVARAIAQEIGVTLTAGERTRLAPGHSAKPEALEAYFRGNYHYSRGEARAAVTLARDAVRVDPNLAQGHELLGLSLMDTANFNMVHYSEVLPEIRAELHRALELEPNRGAALACLGWGLMMGDHDWVGAERLTRQGFDLDPSSTSYAFVLAGRGRLDEAVRVVRQAVLHDPANPSAHADMGYINQMARHYPEAIQSFRKALEMNPNYGYVHTHLPDVYLLSGQPDLAFADRLATLPPDRRDDLQAVYRNGGWPAIWRRALAQPRTETNGSWRSALKANIGLGQLPQAMDCFDKLEKLEDSWTSLLMDPAFDPLRKEPRFKALLERMHYPESTWR</sequence>
<dbReference type="SUPFAM" id="SSF48452">
    <property type="entry name" value="TPR-like"/>
    <property type="match status" value="1"/>
</dbReference>
<dbReference type="eggNOG" id="COG0515">
    <property type="taxonomic scope" value="Bacteria"/>
</dbReference>
<dbReference type="AlphaFoldDB" id="Q024X1"/>
<dbReference type="Gene3D" id="1.25.40.10">
    <property type="entry name" value="Tetratricopeptide repeat domain"/>
    <property type="match status" value="2"/>
</dbReference>
<dbReference type="InterPro" id="IPR008271">
    <property type="entry name" value="Ser/Thr_kinase_AS"/>
</dbReference>
<dbReference type="STRING" id="234267.Acid_2466"/>
<dbReference type="PANTHER" id="PTHR43289:SF34">
    <property type="entry name" value="SERINE_THREONINE-PROTEIN KINASE YBDM-RELATED"/>
    <property type="match status" value="1"/>
</dbReference>
<evidence type="ECO:0000313" key="10">
    <source>
        <dbReference type="EMBL" id="ABJ83455.1"/>
    </source>
</evidence>
<dbReference type="PROSITE" id="PS00108">
    <property type="entry name" value="PROTEIN_KINASE_ST"/>
    <property type="match status" value="1"/>
</dbReference>
<dbReference type="eggNOG" id="COG5616">
    <property type="taxonomic scope" value="Bacteria"/>
</dbReference>
<evidence type="ECO:0000256" key="7">
    <source>
        <dbReference type="PROSITE-ProRule" id="PRU00339"/>
    </source>
</evidence>
<dbReference type="CDD" id="cd14014">
    <property type="entry name" value="STKc_PknB_like"/>
    <property type="match status" value="1"/>
</dbReference>
<keyword evidence="6 8" id="KW-0067">ATP-binding</keyword>
<evidence type="ECO:0000256" key="5">
    <source>
        <dbReference type="ARBA" id="ARBA00022777"/>
    </source>
</evidence>
<dbReference type="Gene3D" id="1.10.510.10">
    <property type="entry name" value="Transferase(Phosphotransferase) domain 1"/>
    <property type="match status" value="1"/>
</dbReference>
<accession>Q024X1</accession>
<dbReference type="Gene3D" id="3.30.200.20">
    <property type="entry name" value="Phosphorylase Kinase, domain 1"/>
    <property type="match status" value="1"/>
</dbReference>
<keyword evidence="3" id="KW-0808">Transferase</keyword>
<evidence type="ECO:0000259" key="9">
    <source>
        <dbReference type="PROSITE" id="PS50011"/>
    </source>
</evidence>
<dbReference type="OrthoDB" id="9797180at2"/>
<keyword evidence="4 8" id="KW-0547">Nucleotide-binding</keyword>
<reference evidence="10" key="1">
    <citation type="submission" date="2006-10" db="EMBL/GenBank/DDBJ databases">
        <title>Complete sequence of Solibacter usitatus Ellin6076.</title>
        <authorList>
            <consortium name="US DOE Joint Genome Institute"/>
            <person name="Copeland A."/>
            <person name="Lucas S."/>
            <person name="Lapidus A."/>
            <person name="Barry K."/>
            <person name="Detter J.C."/>
            <person name="Glavina del Rio T."/>
            <person name="Hammon N."/>
            <person name="Israni S."/>
            <person name="Dalin E."/>
            <person name="Tice H."/>
            <person name="Pitluck S."/>
            <person name="Thompson L.S."/>
            <person name="Brettin T."/>
            <person name="Bruce D."/>
            <person name="Han C."/>
            <person name="Tapia R."/>
            <person name="Gilna P."/>
            <person name="Schmutz J."/>
            <person name="Larimer F."/>
            <person name="Land M."/>
            <person name="Hauser L."/>
            <person name="Kyrpides N."/>
            <person name="Mikhailova N."/>
            <person name="Janssen P.H."/>
            <person name="Kuske C.R."/>
            <person name="Richardson P."/>
        </authorList>
    </citation>
    <scope>NUCLEOTIDE SEQUENCE</scope>
    <source>
        <strain evidence="10">Ellin6076</strain>
    </source>
</reference>
<dbReference type="SUPFAM" id="SSF56112">
    <property type="entry name" value="Protein kinase-like (PK-like)"/>
    <property type="match status" value="1"/>
</dbReference>
<evidence type="ECO:0000256" key="8">
    <source>
        <dbReference type="PROSITE-ProRule" id="PRU10141"/>
    </source>
</evidence>
<dbReference type="InterPro" id="IPR019734">
    <property type="entry name" value="TPR_rpt"/>
</dbReference>
<dbReference type="PROSITE" id="PS50005">
    <property type="entry name" value="TPR"/>
    <property type="match status" value="1"/>
</dbReference>
<evidence type="ECO:0000256" key="3">
    <source>
        <dbReference type="ARBA" id="ARBA00022679"/>
    </source>
</evidence>
<dbReference type="InterPro" id="IPR011009">
    <property type="entry name" value="Kinase-like_dom_sf"/>
</dbReference>
<dbReference type="EMBL" id="CP000473">
    <property type="protein sequence ID" value="ABJ83455.1"/>
    <property type="molecule type" value="Genomic_DNA"/>
</dbReference>
<protein>
    <recommendedName>
        <fullName evidence="1">non-specific serine/threonine protein kinase</fullName>
        <ecNumber evidence="1">2.7.11.1</ecNumber>
    </recommendedName>
</protein>
<keyword evidence="7" id="KW-0802">TPR repeat</keyword>
<dbReference type="FunFam" id="1.10.510.10:FF:000021">
    <property type="entry name" value="Serine/threonine protein kinase"/>
    <property type="match status" value="1"/>
</dbReference>
<dbReference type="HOGENOM" id="CLU_013589_0_0_0"/>
<feature type="repeat" description="TPR" evidence="7">
    <location>
        <begin position="603"/>
        <end position="636"/>
    </location>
</feature>
<dbReference type="PROSITE" id="PS50011">
    <property type="entry name" value="PROTEIN_KINASE_DOM"/>
    <property type="match status" value="1"/>
</dbReference>
<dbReference type="InterPro" id="IPR011990">
    <property type="entry name" value="TPR-like_helical_dom_sf"/>
</dbReference>
<evidence type="ECO:0000256" key="2">
    <source>
        <dbReference type="ARBA" id="ARBA00022527"/>
    </source>
</evidence>
<feature type="binding site" evidence="8">
    <location>
        <position position="43"/>
    </location>
    <ligand>
        <name>ATP</name>
        <dbReference type="ChEBI" id="CHEBI:30616"/>
    </ligand>
</feature>